<evidence type="ECO:0000256" key="10">
    <source>
        <dbReference type="ARBA" id="ARBA00023033"/>
    </source>
</evidence>
<dbReference type="PhylomeDB" id="A7SNT2"/>
<evidence type="ECO:0000256" key="3">
    <source>
        <dbReference type="ARBA" id="ARBA00012689"/>
    </source>
</evidence>
<dbReference type="OrthoDB" id="10044505at2759"/>
<evidence type="ECO:0000256" key="4">
    <source>
        <dbReference type="ARBA" id="ARBA00022525"/>
    </source>
</evidence>
<evidence type="ECO:0000256" key="11">
    <source>
        <dbReference type="ARBA" id="ARBA00023157"/>
    </source>
</evidence>
<dbReference type="EC" id="1.14.17.3" evidence="3"/>
<dbReference type="PRINTS" id="PR00790">
    <property type="entry name" value="PAMONOXGNASE"/>
</dbReference>
<organism evidence="19 20">
    <name type="scientific">Nematostella vectensis</name>
    <name type="common">Starlet sea anemone</name>
    <dbReference type="NCBI Taxonomy" id="45351"/>
    <lineage>
        <taxon>Eukaryota</taxon>
        <taxon>Metazoa</taxon>
        <taxon>Cnidaria</taxon>
        <taxon>Anthozoa</taxon>
        <taxon>Hexacorallia</taxon>
        <taxon>Actiniaria</taxon>
        <taxon>Edwardsiidae</taxon>
        <taxon>Nematostella</taxon>
    </lineage>
</organism>
<dbReference type="PROSITE" id="PS00084">
    <property type="entry name" value="CU2_MONOOXYGENASE_1"/>
    <property type="match status" value="1"/>
</dbReference>
<keyword evidence="7" id="KW-0862">Zinc</keyword>
<dbReference type="InterPro" id="IPR008977">
    <property type="entry name" value="PHM/PNGase_F_dom_sf"/>
</dbReference>
<dbReference type="GO" id="GO:0004504">
    <property type="term" value="F:peptidylglycine monooxygenase activity"/>
    <property type="evidence" value="ECO:0007669"/>
    <property type="project" value="UniProtKB-EC"/>
</dbReference>
<feature type="binding site" evidence="14">
    <location>
        <position position="194"/>
    </location>
    <ligand>
        <name>Cu(2+)</name>
        <dbReference type="ChEBI" id="CHEBI:29036"/>
        <label>1</label>
        <note>catalytic</note>
    </ligand>
</feature>
<evidence type="ECO:0000256" key="12">
    <source>
        <dbReference type="ARBA" id="ARBA00023180"/>
    </source>
</evidence>
<protein>
    <recommendedName>
        <fullName evidence="3">peptidylglycine monooxygenase</fullName>
        <ecNumber evidence="3">1.14.17.3</ecNumber>
    </recommendedName>
</protein>
<keyword evidence="11 15" id="KW-1015">Disulfide bond</keyword>
<evidence type="ECO:0000256" key="5">
    <source>
        <dbReference type="ARBA" id="ARBA00022723"/>
    </source>
</evidence>
<dbReference type="Gene3D" id="2.60.120.230">
    <property type="match status" value="1"/>
</dbReference>
<proteinExistence type="inferred from homology"/>
<gene>
    <name evidence="19" type="ORF">NEMVEDRAFT_v1g172604</name>
</gene>
<evidence type="ECO:0000256" key="16">
    <source>
        <dbReference type="SAM" id="MobiDB-lite"/>
    </source>
</evidence>
<name>A7SNT2_NEMVE</name>
<evidence type="ECO:0000313" key="20">
    <source>
        <dbReference type="Proteomes" id="UP000001593"/>
    </source>
</evidence>
<keyword evidence="9 14" id="KW-0186">Copper</keyword>
<keyword evidence="6" id="KW-0732">Signal</keyword>
<dbReference type="InParanoid" id="A7SNT2"/>
<feature type="region of interest" description="Disordered" evidence="16">
    <location>
        <begin position="299"/>
        <end position="326"/>
    </location>
</feature>
<feature type="binding site" evidence="14">
    <location>
        <position position="264"/>
    </location>
    <ligand>
        <name>Cu(2+)</name>
        <dbReference type="ChEBI" id="CHEBI:29036"/>
        <label>1</label>
        <note>catalytic</note>
    </ligand>
</feature>
<feature type="disulfide bond" evidence="15">
    <location>
        <begin position="57"/>
        <end position="77"/>
    </location>
</feature>
<comment type="similarity">
    <text evidence="2">Belongs to the copper type II ascorbate-dependent monooxygenase family.</text>
</comment>
<evidence type="ECO:0000313" key="19">
    <source>
        <dbReference type="EMBL" id="EDO34601.1"/>
    </source>
</evidence>
<dbReference type="Gene3D" id="2.60.120.310">
    <property type="entry name" value="Copper type II, ascorbate-dependent monooxygenase, N-terminal domain"/>
    <property type="match status" value="1"/>
</dbReference>
<keyword evidence="5 14" id="KW-0479">Metal-binding</keyword>
<dbReference type="eggNOG" id="KOG3567">
    <property type="taxonomic scope" value="Eukaryota"/>
</dbReference>
<evidence type="ECO:0000259" key="18">
    <source>
        <dbReference type="Pfam" id="PF03712"/>
    </source>
</evidence>
<feature type="domain" description="Copper type II ascorbate-dependent monooxygenase N-terminal" evidence="17">
    <location>
        <begin position="9"/>
        <end position="126"/>
    </location>
</feature>
<feature type="binding site" evidence="14">
    <location>
        <position position="120"/>
    </location>
    <ligand>
        <name>Cu(2+)</name>
        <dbReference type="ChEBI" id="CHEBI:29036"/>
        <label>1</label>
        <note>catalytic</note>
    </ligand>
</feature>
<dbReference type="InterPro" id="IPR020611">
    <property type="entry name" value="Cu2_ascorb_mOase_CS-1"/>
</dbReference>
<dbReference type="KEGG" id="nve:5505959"/>
<dbReference type="InterPro" id="IPR036939">
    <property type="entry name" value="Cu2_ascorb_mOase_N_sf"/>
</dbReference>
<feature type="binding site" evidence="14">
    <location>
        <position position="50"/>
    </location>
    <ligand>
        <name>Cu(2+)</name>
        <dbReference type="ChEBI" id="CHEBI:29036"/>
        <label>1</label>
        <note>catalytic</note>
    </ligand>
</feature>
<dbReference type="Pfam" id="PF01082">
    <property type="entry name" value="Cu2_monooxygen"/>
    <property type="match status" value="1"/>
</dbReference>
<dbReference type="AlphaFoldDB" id="A7SNT2"/>
<evidence type="ECO:0000256" key="9">
    <source>
        <dbReference type="ARBA" id="ARBA00023008"/>
    </source>
</evidence>
<keyword evidence="8" id="KW-0560">Oxidoreductase</keyword>
<dbReference type="FunFam" id="2.60.120.310:FF:000005">
    <property type="entry name" value="Peptidylglycine alpha-hydroxylating monooxygenase"/>
    <property type="match status" value="1"/>
</dbReference>
<evidence type="ECO:0000256" key="8">
    <source>
        <dbReference type="ARBA" id="ARBA00023002"/>
    </source>
</evidence>
<feature type="disulfide bond" evidence="15">
    <location>
        <begin position="25"/>
        <end position="69"/>
    </location>
</feature>
<dbReference type="InterPro" id="IPR000323">
    <property type="entry name" value="Cu2_ascorb_mOase_N"/>
</dbReference>
<dbReference type="OMA" id="FIHYTTQ"/>
<feature type="disulfide bond" evidence="15">
    <location>
        <begin position="243"/>
        <end position="265"/>
    </location>
</feature>
<evidence type="ECO:0000256" key="15">
    <source>
        <dbReference type="PIRSR" id="PIRSR600720-3"/>
    </source>
</evidence>
<comment type="subcellular location">
    <subcellularLocation>
        <location evidence="1">Secreted</location>
    </subcellularLocation>
</comment>
<evidence type="ECO:0000256" key="1">
    <source>
        <dbReference type="ARBA" id="ARBA00004613"/>
    </source>
</evidence>
<feature type="domain" description="Copper type II ascorbate-dependent monooxygenase C-terminal" evidence="18">
    <location>
        <begin position="156"/>
        <end position="277"/>
    </location>
</feature>
<dbReference type="PANTHER" id="PTHR10680">
    <property type="entry name" value="PEPTIDYL-GLYCINE ALPHA-AMIDATING MONOOXYGENASE"/>
    <property type="match status" value="1"/>
</dbReference>
<keyword evidence="12" id="KW-0325">Glycoprotein</keyword>
<comment type="catalytic activity">
    <reaction evidence="13">
        <text>a [peptide]-C-terminal glycine + 2 L-ascorbate + O2 = a [peptide]-C-terminal (2S)-2-hydroxyglycine + 2 monodehydro-L-ascorbate radical + H2O</text>
        <dbReference type="Rhea" id="RHEA:21452"/>
        <dbReference type="Rhea" id="RHEA-COMP:13486"/>
        <dbReference type="Rhea" id="RHEA-COMP:15321"/>
        <dbReference type="ChEBI" id="CHEBI:15377"/>
        <dbReference type="ChEBI" id="CHEBI:15379"/>
        <dbReference type="ChEBI" id="CHEBI:38290"/>
        <dbReference type="ChEBI" id="CHEBI:59513"/>
        <dbReference type="ChEBI" id="CHEBI:137000"/>
        <dbReference type="ChEBI" id="CHEBI:142768"/>
        <dbReference type="EC" id="1.14.17.3"/>
    </reaction>
</comment>
<dbReference type="PANTHER" id="PTHR10680:SF14">
    <property type="entry name" value="PEPTIDYL-GLYCINE ALPHA-AMIDATING MONOOXYGENASE"/>
    <property type="match status" value="1"/>
</dbReference>
<accession>A7SNT2</accession>
<dbReference type="HOGENOM" id="CLU_051564_0_0_1"/>
<keyword evidence="10" id="KW-0503">Monooxygenase</keyword>
<reference evidence="19 20" key="1">
    <citation type="journal article" date="2007" name="Science">
        <title>Sea anemone genome reveals ancestral eumetazoan gene repertoire and genomic organization.</title>
        <authorList>
            <person name="Putnam N.H."/>
            <person name="Srivastava M."/>
            <person name="Hellsten U."/>
            <person name="Dirks B."/>
            <person name="Chapman J."/>
            <person name="Salamov A."/>
            <person name="Terry A."/>
            <person name="Shapiro H."/>
            <person name="Lindquist E."/>
            <person name="Kapitonov V.V."/>
            <person name="Jurka J."/>
            <person name="Genikhovich G."/>
            <person name="Grigoriev I.V."/>
            <person name="Lucas S.M."/>
            <person name="Steele R.E."/>
            <person name="Finnerty J.R."/>
            <person name="Technau U."/>
            <person name="Martindale M.Q."/>
            <person name="Rokhsar D.S."/>
        </authorList>
    </citation>
    <scope>NUCLEOTIDE SEQUENCE [LARGE SCALE GENOMIC DNA]</scope>
    <source>
        <strain evidence="20">CH2 X CH6</strain>
    </source>
</reference>
<evidence type="ECO:0000256" key="6">
    <source>
        <dbReference type="ARBA" id="ARBA00022729"/>
    </source>
</evidence>
<sequence length="326" mass="36086">MSQDVPTIEMKMPNVRPLKHDSYFCTAVPVKSDEAFIVGYEPHAEMHTAHHMLLFGCSTPASKEGFWNCGDMGVGVCASGSPERIMYAWGRNAPKLNLPKGVAFKVGQASSVKYLVLQVHYGHVDKFVKNPKLHDSSGVTLQTTHMRPKFLAAILLQASGGEIPPHKKAAHLDMGCAYSNKATMHPFAFRVHAHSLGSVITGYRVRDGKWTLIGKGDPQRPQAFYPIKQEVDIKDGDTLAARCTYNTMKKDRITYIGATMKDEMCNFYMMFYYNPNEAARSEYSPEDSCGYAKSELLSSFPAGSDIPLPGSGEKMEMKRGGESNQQ</sequence>
<evidence type="ECO:0000256" key="7">
    <source>
        <dbReference type="ARBA" id="ARBA00022833"/>
    </source>
</evidence>
<feature type="binding site" evidence="14">
    <location>
        <position position="192"/>
    </location>
    <ligand>
        <name>Cu(2+)</name>
        <dbReference type="ChEBI" id="CHEBI:29036"/>
        <label>1</label>
        <note>catalytic</note>
    </ligand>
</feature>
<dbReference type="GO" id="GO:0006518">
    <property type="term" value="P:peptide metabolic process"/>
    <property type="evidence" value="ECO:0007669"/>
    <property type="project" value="InterPro"/>
</dbReference>
<dbReference type="InterPro" id="IPR000720">
    <property type="entry name" value="PHM/PAL"/>
</dbReference>
<comment type="cofactor">
    <cofactor evidence="14">
        <name>Cu(2+)</name>
        <dbReference type="ChEBI" id="CHEBI:29036"/>
    </cofactor>
    <text evidence="14">Binds 2 Cu(2+) ions per subunit.</text>
</comment>
<dbReference type="Proteomes" id="UP000001593">
    <property type="component" value="Unassembled WGS sequence"/>
</dbReference>
<keyword evidence="20" id="KW-1185">Reference proteome</keyword>
<evidence type="ECO:0000259" key="17">
    <source>
        <dbReference type="Pfam" id="PF01082"/>
    </source>
</evidence>
<dbReference type="SUPFAM" id="SSF49742">
    <property type="entry name" value="PHM/PNGase F"/>
    <property type="match status" value="2"/>
</dbReference>
<dbReference type="InterPro" id="IPR014784">
    <property type="entry name" value="Cu2_ascorb_mOase-like_C"/>
</dbReference>
<keyword evidence="4" id="KW-0964">Secreted</keyword>
<evidence type="ECO:0000256" key="14">
    <source>
        <dbReference type="PIRSR" id="PIRSR600720-2"/>
    </source>
</evidence>
<dbReference type="EMBL" id="DS469724">
    <property type="protein sequence ID" value="EDO34601.1"/>
    <property type="molecule type" value="Genomic_DNA"/>
</dbReference>
<dbReference type="Pfam" id="PF03712">
    <property type="entry name" value="Cu2_monoox_C"/>
    <property type="match status" value="1"/>
</dbReference>
<dbReference type="GO" id="GO:0016020">
    <property type="term" value="C:membrane"/>
    <property type="evidence" value="ECO:0007669"/>
    <property type="project" value="InterPro"/>
</dbReference>
<dbReference type="InterPro" id="IPR024548">
    <property type="entry name" value="Cu2_monoox_C"/>
</dbReference>
<evidence type="ECO:0000256" key="13">
    <source>
        <dbReference type="ARBA" id="ARBA00048431"/>
    </source>
</evidence>
<dbReference type="GO" id="GO:0005507">
    <property type="term" value="F:copper ion binding"/>
    <property type="evidence" value="ECO:0007669"/>
    <property type="project" value="InterPro"/>
</dbReference>
<dbReference type="GO" id="GO:0005576">
    <property type="term" value="C:extracellular region"/>
    <property type="evidence" value="ECO:0000318"/>
    <property type="project" value="GO_Central"/>
</dbReference>
<feature type="compositionally biased region" description="Basic and acidic residues" evidence="16">
    <location>
        <begin position="313"/>
        <end position="326"/>
    </location>
</feature>
<feature type="binding site" evidence="14">
    <location>
        <position position="51"/>
    </location>
    <ligand>
        <name>Cu(2+)</name>
        <dbReference type="ChEBI" id="CHEBI:29036"/>
        <label>1</label>
        <note>catalytic</note>
    </ligand>
</feature>
<dbReference type="FunFam" id="2.60.120.230:FF:000002">
    <property type="entry name" value="Peptidyl-glycine alpha-amidating monooxygenase B"/>
    <property type="match status" value="1"/>
</dbReference>
<evidence type="ECO:0000256" key="2">
    <source>
        <dbReference type="ARBA" id="ARBA00010676"/>
    </source>
</evidence>